<feature type="region of interest" description="Disordered" evidence="1">
    <location>
        <begin position="219"/>
        <end position="264"/>
    </location>
</feature>
<keyword evidence="2" id="KW-1133">Transmembrane helix</keyword>
<feature type="domain" description="U1-type" evidence="4">
    <location>
        <begin position="266"/>
        <end position="300"/>
    </location>
</feature>
<dbReference type="Gene3D" id="3.30.160.60">
    <property type="entry name" value="Classic Zinc Finger"/>
    <property type="match status" value="3"/>
</dbReference>
<feature type="domain" description="C2H2-type" evidence="3">
    <location>
        <begin position="343"/>
        <end position="367"/>
    </location>
</feature>
<feature type="domain" description="U1-type" evidence="4">
    <location>
        <begin position="199"/>
        <end position="233"/>
    </location>
</feature>
<comment type="caution">
    <text evidence="5">The sequence shown here is derived from an EMBL/GenBank/DDBJ whole genome shotgun (WGS) entry which is preliminary data.</text>
</comment>
<evidence type="ECO:0000256" key="2">
    <source>
        <dbReference type="SAM" id="Phobius"/>
    </source>
</evidence>
<feature type="compositionally biased region" description="Polar residues" evidence="1">
    <location>
        <begin position="179"/>
        <end position="190"/>
    </location>
</feature>
<feature type="domain" description="C2H2-type" evidence="3">
    <location>
        <begin position="269"/>
        <end position="293"/>
    </location>
</feature>
<keyword evidence="2" id="KW-0812">Transmembrane</keyword>
<protein>
    <recommendedName>
        <fullName evidence="7">HVA22-like protein</fullName>
    </recommendedName>
</protein>
<dbReference type="SUPFAM" id="SSF57667">
    <property type="entry name" value="beta-beta-alpha zinc fingers"/>
    <property type="match status" value="3"/>
</dbReference>
<feature type="compositionally biased region" description="Polar residues" evidence="1">
    <location>
        <begin position="233"/>
        <end position="264"/>
    </location>
</feature>
<dbReference type="PANTHER" id="PTHR47487">
    <property type="entry name" value="OS06G0651300 PROTEIN-RELATED"/>
    <property type="match status" value="1"/>
</dbReference>
<dbReference type="EMBL" id="JABTTQ020001084">
    <property type="protein sequence ID" value="KAK6135652.1"/>
    <property type="molecule type" value="Genomic_DNA"/>
</dbReference>
<accession>A0ABR0VL57</accession>
<dbReference type="InterPro" id="IPR036236">
    <property type="entry name" value="Znf_C2H2_sf"/>
</dbReference>
<dbReference type="Proteomes" id="UP001318860">
    <property type="component" value="Unassembled WGS sequence"/>
</dbReference>
<reference evidence="5 6" key="1">
    <citation type="journal article" date="2021" name="Comput. Struct. Biotechnol. J.">
        <title>De novo genome assembly of the potent medicinal plant Rehmannia glutinosa using nanopore technology.</title>
        <authorList>
            <person name="Ma L."/>
            <person name="Dong C."/>
            <person name="Song C."/>
            <person name="Wang X."/>
            <person name="Zheng X."/>
            <person name="Niu Y."/>
            <person name="Chen S."/>
            <person name="Feng W."/>
        </authorList>
    </citation>
    <scope>NUCLEOTIDE SEQUENCE [LARGE SCALE GENOMIC DNA]</scope>
    <source>
        <strain evidence="5">DH-2019</strain>
    </source>
</reference>
<keyword evidence="6" id="KW-1185">Reference proteome</keyword>
<evidence type="ECO:0000313" key="6">
    <source>
        <dbReference type="Proteomes" id="UP001318860"/>
    </source>
</evidence>
<evidence type="ECO:0000313" key="5">
    <source>
        <dbReference type="EMBL" id="KAK6135652.1"/>
    </source>
</evidence>
<feature type="region of interest" description="Disordered" evidence="1">
    <location>
        <begin position="101"/>
        <end position="139"/>
    </location>
</feature>
<dbReference type="InterPro" id="IPR003604">
    <property type="entry name" value="Matrin/U1-like-C_Znf_C2H2"/>
</dbReference>
<feature type="region of interest" description="Disordered" evidence="1">
    <location>
        <begin position="154"/>
        <end position="199"/>
    </location>
</feature>
<feature type="compositionally biased region" description="Basic and acidic residues" evidence="1">
    <location>
        <begin position="103"/>
        <end position="113"/>
    </location>
</feature>
<proteinExistence type="predicted"/>
<dbReference type="Pfam" id="PF12874">
    <property type="entry name" value="zf-met"/>
    <property type="match status" value="3"/>
</dbReference>
<name>A0ABR0VL57_REHGL</name>
<organism evidence="5 6">
    <name type="scientific">Rehmannia glutinosa</name>
    <name type="common">Chinese foxglove</name>
    <dbReference type="NCBI Taxonomy" id="99300"/>
    <lineage>
        <taxon>Eukaryota</taxon>
        <taxon>Viridiplantae</taxon>
        <taxon>Streptophyta</taxon>
        <taxon>Embryophyta</taxon>
        <taxon>Tracheophyta</taxon>
        <taxon>Spermatophyta</taxon>
        <taxon>Magnoliopsida</taxon>
        <taxon>eudicotyledons</taxon>
        <taxon>Gunneridae</taxon>
        <taxon>Pentapetalae</taxon>
        <taxon>asterids</taxon>
        <taxon>lamiids</taxon>
        <taxon>Lamiales</taxon>
        <taxon>Orobanchaceae</taxon>
        <taxon>Rehmannieae</taxon>
        <taxon>Rehmannia</taxon>
    </lineage>
</organism>
<evidence type="ECO:0000259" key="4">
    <source>
        <dbReference type="SMART" id="SM00451"/>
    </source>
</evidence>
<dbReference type="SMART" id="SM00355">
    <property type="entry name" value="ZnF_C2H2"/>
    <property type="match status" value="3"/>
</dbReference>
<keyword evidence="2" id="KW-0472">Membrane</keyword>
<evidence type="ECO:0000256" key="1">
    <source>
        <dbReference type="SAM" id="MobiDB-lite"/>
    </source>
</evidence>
<feature type="domain" description="C2H2-type" evidence="3">
    <location>
        <begin position="202"/>
        <end position="226"/>
    </location>
</feature>
<dbReference type="SMART" id="SM00451">
    <property type="entry name" value="ZnF_U1"/>
    <property type="match status" value="3"/>
</dbReference>
<evidence type="ECO:0000259" key="3">
    <source>
        <dbReference type="SMART" id="SM00355"/>
    </source>
</evidence>
<dbReference type="Pfam" id="PF03134">
    <property type="entry name" value="TB2_DP1_HVA22"/>
    <property type="match status" value="1"/>
</dbReference>
<feature type="domain" description="U1-type" evidence="4">
    <location>
        <begin position="340"/>
        <end position="373"/>
    </location>
</feature>
<feature type="region of interest" description="Disordered" evidence="1">
    <location>
        <begin position="288"/>
        <end position="337"/>
    </location>
</feature>
<feature type="transmembrane region" description="Helical" evidence="2">
    <location>
        <begin position="12"/>
        <end position="36"/>
    </location>
</feature>
<evidence type="ECO:0008006" key="7">
    <source>
        <dbReference type="Google" id="ProtNLM"/>
    </source>
</evidence>
<dbReference type="PANTHER" id="PTHR47487:SF8">
    <property type="entry name" value="OS08G0270900 PROTEIN"/>
    <property type="match status" value="1"/>
</dbReference>
<dbReference type="InterPro" id="IPR004345">
    <property type="entry name" value="TB2_DP1_HVA22"/>
</dbReference>
<gene>
    <name evidence="5" type="ORF">DH2020_030617</name>
</gene>
<sequence>MGFMGLLKIALFCIHFLAWIPLWSSIKLVAIFWLVIPRFHGACYAYQSLIRPFLVVNLQAIINRFYMSLEEQPHKKEMFLDVANKYIQENGSEALEKLISSKTEQKEPDDSQRDTQVIEPDEKNAAATSKQLEEPDTAQKDNVMLAAPEKIAATEAKQVPHAPSVTTHAAAKTKDITPPETSVDNNRSQPSTPPPKTIQQEWTCPLCQVTTTSEKTLNAHLQGSRHKSMCESLKTSKLNSPKDTTPPETSAENRQPSSPPMTKNVQTEWACALCQVTTTCEKNLKDHLRGQKHKSMRESLKTNAKDTGFQQKSSGKPEERARYQQKPVRPSQNGGDTDQQFKAFCNVCNVKMLSEIDLISHLKGKRHLSNIQM</sequence>
<dbReference type="InterPro" id="IPR013087">
    <property type="entry name" value="Znf_C2H2_type"/>
</dbReference>